<dbReference type="CDD" id="cd03784">
    <property type="entry name" value="GT1_Gtf-like"/>
    <property type="match status" value="1"/>
</dbReference>
<name>A0A1H1Y699_9ACTN</name>
<sequence length="385" mass="40522">MSRFLFVVPPLTGHINPTVAVARELTARGHRVAWAGRAGTLCPLVGPDAEVHDAGAPELDTVLARSRERWLGLRGAGALKFLWEEFLVPLANASRPGVEAAIDAFGPDVLVADQQAIAGALVAERRGLTWATSATTSGEFTDPYAAMPKVEDWIRERMAKLCRDTGVPETDLRFSGHLVLAFTSAALIGSADRFPGHYAFVGPALGTRPDHTGFPWDALDSSKRRVLVSLGTVNGDAGARFFAAVVSAAEPLGVQLIVAAPPGVIVDPPPFVLVQPYLPQLGLLPHVDAVVCHAGHNTVCEALAHGLPLVVAPIRDDQPVIAGQVTAAGAGVRVRFARSGADELRTALHAVLTEPDYRAAARRVRSSFTAAGGAPAAADRLEKLC</sequence>
<reference evidence="1 2" key="1">
    <citation type="submission" date="2016-10" db="EMBL/GenBank/DDBJ databases">
        <authorList>
            <person name="de Groot N.N."/>
        </authorList>
    </citation>
    <scope>NUCLEOTIDE SEQUENCE [LARGE SCALE GENOMIC DNA]</scope>
    <source>
        <strain evidence="1 2">DSM 43941</strain>
    </source>
</reference>
<dbReference type="GO" id="GO:0008194">
    <property type="term" value="F:UDP-glycosyltransferase activity"/>
    <property type="evidence" value="ECO:0007669"/>
    <property type="project" value="InterPro"/>
</dbReference>
<gene>
    <name evidence="1" type="ORF">SAMN04489716_2726</name>
</gene>
<protein>
    <submittedName>
        <fullName evidence="1">Glycosyltransferase, MGT family</fullName>
    </submittedName>
</protein>
<dbReference type="Gene3D" id="3.40.50.2000">
    <property type="entry name" value="Glycogen Phosphorylase B"/>
    <property type="match status" value="2"/>
</dbReference>
<evidence type="ECO:0000313" key="2">
    <source>
        <dbReference type="Proteomes" id="UP000198688"/>
    </source>
</evidence>
<evidence type="ECO:0000313" key="1">
    <source>
        <dbReference type="EMBL" id="SDT17038.1"/>
    </source>
</evidence>
<dbReference type="EMBL" id="LT629758">
    <property type="protein sequence ID" value="SDT17038.1"/>
    <property type="molecule type" value="Genomic_DNA"/>
</dbReference>
<dbReference type="OrthoDB" id="6620093at2"/>
<dbReference type="RefSeq" id="WP_092544773.1">
    <property type="nucleotide sequence ID" value="NZ_BOMJ01000036.1"/>
</dbReference>
<dbReference type="Pfam" id="PF00201">
    <property type="entry name" value="UDPGT"/>
    <property type="match status" value="1"/>
</dbReference>
<dbReference type="AlphaFoldDB" id="A0A1H1Y699"/>
<dbReference type="PANTHER" id="PTHR48050">
    <property type="entry name" value="STEROL 3-BETA-GLUCOSYLTRANSFERASE"/>
    <property type="match status" value="1"/>
</dbReference>
<proteinExistence type="predicted"/>
<accession>A0A1H1Y699</accession>
<keyword evidence="2" id="KW-1185">Reference proteome</keyword>
<dbReference type="STRING" id="113562.SAMN04489716_2726"/>
<dbReference type="SUPFAM" id="SSF53756">
    <property type="entry name" value="UDP-Glycosyltransferase/glycogen phosphorylase"/>
    <property type="match status" value="1"/>
</dbReference>
<dbReference type="GO" id="GO:0017000">
    <property type="term" value="P:antibiotic biosynthetic process"/>
    <property type="evidence" value="ECO:0007669"/>
    <property type="project" value="UniProtKB-ARBA"/>
</dbReference>
<dbReference type="InterPro" id="IPR050426">
    <property type="entry name" value="Glycosyltransferase_28"/>
</dbReference>
<keyword evidence="1" id="KW-0808">Transferase</keyword>
<dbReference type="Proteomes" id="UP000198688">
    <property type="component" value="Chromosome I"/>
</dbReference>
<organism evidence="1 2">
    <name type="scientific">Actinoplanes derwentensis</name>
    <dbReference type="NCBI Taxonomy" id="113562"/>
    <lineage>
        <taxon>Bacteria</taxon>
        <taxon>Bacillati</taxon>
        <taxon>Actinomycetota</taxon>
        <taxon>Actinomycetes</taxon>
        <taxon>Micromonosporales</taxon>
        <taxon>Micromonosporaceae</taxon>
        <taxon>Actinoplanes</taxon>
    </lineage>
</organism>
<dbReference type="PANTHER" id="PTHR48050:SF13">
    <property type="entry name" value="STEROL 3-BETA-GLUCOSYLTRANSFERASE UGT80A2"/>
    <property type="match status" value="1"/>
</dbReference>
<dbReference type="InterPro" id="IPR002213">
    <property type="entry name" value="UDP_glucos_trans"/>
</dbReference>